<organism evidence="2 3">
    <name type="scientific">Chryseobacterium caseinilyticum</name>
    <dbReference type="NCBI Taxonomy" id="2771428"/>
    <lineage>
        <taxon>Bacteria</taxon>
        <taxon>Pseudomonadati</taxon>
        <taxon>Bacteroidota</taxon>
        <taxon>Flavobacteriia</taxon>
        <taxon>Flavobacteriales</taxon>
        <taxon>Weeksellaceae</taxon>
        <taxon>Chryseobacterium group</taxon>
        <taxon>Chryseobacterium</taxon>
    </lineage>
</organism>
<reference evidence="2 3" key="1">
    <citation type="submission" date="2020-09" db="EMBL/GenBank/DDBJ databases">
        <title>Genome seq and assembly of Chryseobacterium sp.</title>
        <authorList>
            <person name="Chhetri G."/>
        </authorList>
    </citation>
    <scope>NUCLEOTIDE SEQUENCE [LARGE SCALE GENOMIC DNA]</scope>
    <source>
        <strain evidence="2 3">GCR10</strain>
    </source>
</reference>
<feature type="chain" id="PRO_5045210610" evidence="1">
    <location>
        <begin position="25"/>
        <end position="194"/>
    </location>
</feature>
<evidence type="ECO:0000313" key="2">
    <source>
        <dbReference type="EMBL" id="MBD8083684.1"/>
    </source>
</evidence>
<dbReference type="EMBL" id="JACYFS010000005">
    <property type="protein sequence ID" value="MBD8083684.1"/>
    <property type="molecule type" value="Genomic_DNA"/>
</dbReference>
<gene>
    <name evidence="2" type="ORF">IC610_14785</name>
</gene>
<protein>
    <submittedName>
        <fullName evidence="2">Uncharacterized protein</fullName>
    </submittedName>
</protein>
<proteinExistence type="predicted"/>
<feature type="signal peptide" evidence="1">
    <location>
        <begin position="1"/>
        <end position="24"/>
    </location>
</feature>
<accession>A0ABR8ZF28</accession>
<comment type="caution">
    <text evidence="2">The sequence shown here is derived from an EMBL/GenBank/DDBJ whole genome shotgun (WGS) entry which is preliminary data.</text>
</comment>
<keyword evidence="1" id="KW-0732">Signal</keyword>
<evidence type="ECO:0000256" key="1">
    <source>
        <dbReference type="SAM" id="SignalP"/>
    </source>
</evidence>
<name>A0ABR8ZF28_9FLAO</name>
<evidence type="ECO:0000313" key="3">
    <source>
        <dbReference type="Proteomes" id="UP000637299"/>
    </source>
</evidence>
<keyword evidence="3" id="KW-1185">Reference proteome</keyword>
<sequence length="194" mass="19701">MKKLKFSLLALALVTISANLSAQADTNVASHNIVIGVPNVALLDIESGVANNNINMSFTVPTEAGQPITPVADNNTLWLNYSSIKKNTTYSRTVSVKLGAVIPGVAIKVTAAGHTGGGAGTFGTSTGQLTLTAVDQPILTGIGSAWTGDGNTNGHQLTYNVGYGGTGTGTGTANYADLVVSTTTAVVTYTLSDI</sequence>
<dbReference type="Proteomes" id="UP000637299">
    <property type="component" value="Unassembled WGS sequence"/>
</dbReference>